<evidence type="ECO:0000313" key="14">
    <source>
        <dbReference type="Proteomes" id="UP000886611"/>
    </source>
</evidence>
<evidence type="ECO:0000256" key="3">
    <source>
        <dbReference type="ARBA" id="ARBA00004489"/>
    </source>
</evidence>
<dbReference type="PROSITE" id="PS50888">
    <property type="entry name" value="BHLH"/>
    <property type="match status" value="1"/>
</dbReference>
<proteinExistence type="predicted"/>
<dbReference type="GO" id="GO:0030424">
    <property type="term" value="C:axon"/>
    <property type="evidence" value="ECO:0007669"/>
    <property type="project" value="UniProtKB-SubCell"/>
</dbReference>
<evidence type="ECO:0000256" key="4">
    <source>
        <dbReference type="ARBA" id="ARBA00022473"/>
    </source>
</evidence>
<evidence type="ECO:0000256" key="5">
    <source>
        <dbReference type="ARBA" id="ARBA00022782"/>
    </source>
</evidence>
<evidence type="ECO:0000256" key="1">
    <source>
        <dbReference type="ARBA" id="ARBA00004123"/>
    </source>
</evidence>
<accession>A0A8X7X4S7</accession>
<evidence type="ECO:0000256" key="8">
    <source>
        <dbReference type="ARBA" id="ARBA00023125"/>
    </source>
</evidence>
<comment type="subcellular location">
    <subcellularLocation>
        <location evidence="3">Cell projection</location>
        <location evidence="3">Axon</location>
    </subcellularLocation>
    <subcellularLocation>
        <location evidence="1">Nucleus</location>
    </subcellularLocation>
    <subcellularLocation>
        <location evidence="2">Perikaryon</location>
    </subcellularLocation>
</comment>
<dbReference type="EMBL" id="JAATIS010004040">
    <property type="protein sequence ID" value="KAG2462438.1"/>
    <property type="molecule type" value="Genomic_DNA"/>
</dbReference>
<evidence type="ECO:0000256" key="10">
    <source>
        <dbReference type="ARBA" id="ARBA00023242"/>
    </source>
</evidence>
<dbReference type="GO" id="GO:0005634">
    <property type="term" value="C:nucleus"/>
    <property type="evidence" value="ECO:0007669"/>
    <property type="project" value="UniProtKB-SubCell"/>
</dbReference>
<dbReference type="GO" id="GO:0003407">
    <property type="term" value="P:neural retina development"/>
    <property type="evidence" value="ECO:0007669"/>
    <property type="project" value="InterPro"/>
</dbReference>
<keyword evidence="5" id="KW-0221">Differentiation</keyword>
<dbReference type="GO" id="GO:0000981">
    <property type="term" value="F:DNA-binding transcription factor activity, RNA polymerase II-specific"/>
    <property type="evidence" value="ECO:0007669"/>
    <property type="project" value="TreeGrafter"/>
</dbReference>
<name>A0A8X7X4S7_POLSE</name>
<dbReference type="OrthoDB" id="6161578at2759"/>
<evidence type="ECO:0000256" key="7">
    <source>
        <dbReference type="ARBA" id="ARBA00023015"/>
    </source>
</evidence>
<dbReference type="Proteomes" id="UP000886611">
    <property type="component" value="Unassembled WGS sequence"/>
</dbReference>
<dbReference type="SUPFAM" id="SSF47459">
    <property type="entry name" value="HLH, helix-loop-helix DNA-binding domain"/>
    <property type="match status" value="1"/>
</dbReference>
<dbReference type="GO" id="GO:0046983">
    <property type="term" value="F:protein dimerization activity"/>
    <property type="evidence" value="ECO:0007669"/>
    <property type="project" value="InterPro"/>
</dbReference>
<reference evidence="13 14" key="1">
    <citation type="journal article" date="2021" name="Cell">
        <title>Tracing the genetic footprints of vertebrate landing in non-teleost ray-finned fishes.</title>
        <authorList>
            <person name="Bi X."/>
            <person name="Wang K."/>
            <person name="Yang L."/>
            <person name="Pan H."/>
            <person name="Jiang H."/>
            <person name="Wei Q."/>
            <person name="Fang M."/>
            <person name="Yu H."/>
            <person name="Zhu C."/>
            <person name="Cai Y."/>
            <person name="He Y."/>
            <person name="Gan X."/>
            <person name="Zeng H."/>
            <person name="Yu D."/>
            <person name="Zhu Y."/>
            <person name="Jiang H."/>
            <person name="Qiu Q."/>
            <person name="Yang H."/>
            <person name="Zhang Y.E."/>
            <person name="Wang W."/>
            <person name="Zhu M."/>
            <person name="He S."/>
            <person name="Zhang G."/>
        </authorList>
    </citation>
    <scope>NUCLEOTIDE SEQUENCE [LARGE SCALE GENOMIC DNA]</scope>
    <source>
        <strain evidence="13">Bchr_013</strain>
    </source>
</reference>
<dbReference type="PANTHER" id="PTHR19290:SF162">
    <property type="entry name" value="TRANSCRIPTION FACTOR ATOH7"/>
    <property type="match status" value="1"/>
</dbReference>
<dbReference type="InterPro" id="IPR011598">
    <property type="entry name" value="bHLH_dom"/>
</dbReference>
<comment type="caution">
    <text evidence="13">The sequence shown here is derived from an EMBL/GenBank/DDBJ whole genome shotgun (WGS) entry which is preliminary data.</text>
</comment>
<evidence type="ECO:0000256" key="11">
    <source>
        <dbReference type="ARBA" id="ARBA00023273"/>
    </source>
</evidence>
<keyword evidence="4" id="KW-0217">Developmental protein</keyword>
<feature type="domain" description="BHLH" evidence="12">
    <location>
        <begin position="31"/>
        <end position="83"/>
    </location>
</feature>
<gene>
    <name evidence="13" type="primary">Atoh7_0</name>
    <name evidence="13" type="ORF">GTO96_0001810</name>
</gene>
<organism evidence="13 14">
    <name type="scientific">Polypterus senegalus</name>
    <name type="common">Senegal bichir</name>
    <dbReference type="NCBI Taxonomy" id="55291"/>
    <lineage>
        <taxon>Eukaryota</taxon>
        <taxon>Metazoa</taxon>
        <taxon>Chordata</taxon>
        <taxon>Craniata</taxon>
        <taxon>Vertebrata</taxon>
        <taxon>Euteleostomi</taxon>
        <taxon>Actinopterygii</taxon>
        <taxon>Polypteriformes</taxon>
        <taxon>Polypteridae</taxon>
        <taxon>Polypterus</taxon>
    </lineage>
</organism>
<sequence>MKTCKSNITDSVSGPASSFGLGSPKVENAAKRRLAANARERRRMQGLNVAFDRLRRVVPQWGQDKKLSKYETLQMALSYIGALNRILTDAEKYGSSHKDWLNLHVEHFQPEDFYYTGHENPQGDDNYNQAIFSYAQETLHMFNEIDSHVGP</sequence>
<dbReference type="FunFam" id="4.10.280.10:FF:000025">
    <property type="entry name" value="protein atonal homolog 7"/>
    <property type="match status" value="1"/>
</dbReference>
<keyword evidence="6" id="KW-0524">Neurogenesis</keyword>
<evidence type="ECO:0000256" key="2">
    <source>
        <dbReference type="ARBA" id="ARBA00004484"/>
    </source>
</evidence>
<dbReference type="GO" id="GO:0061564">
    <property type="term" value="P:axon development"/>
    <property type="evidence" value="ECO:0007669"/>
    <property type="project" value="TreeGrafter"/>
</dbReference>
<keyword evidence="9" id="KW-0804">Transcription</keyword>
<keyword evidence="11" id="KW-0966">Cell projection</keyword>
<dbReference type="GO" id="GO:0045944">
    <property type="term" value="P:positive regulation of transcription by RNA polymerase II"/>
    <property type="evidence" value="ECO:0007669"/>
    <property type="project" value="TreeGrafter"/>
</dbReference>
<keyword evidence="14" id="KW-1185">Reference proteome</keyword>
<evidence type="ECO:0000256" key="9">
    <source>
        <dbReference type="ARBA" id="ARBA00023163"/>
    </source>
</evidence>
<dbReference type="InterPro" id="IPR032663">
    <property type="entry name" value="ATOH7_bHLH"/>
</dbReference>
<dbReference type="SMART" id="SM00353">
    <property type="entry name" value="HLH"/>
    <property type="match status" value="1"/>
</dbReference>
<keyword evidence="7" id="KW-0805">Transcription regulation</keyword>
<feature type="non-terminal residue" evidence="13">
    <location>
        <position position="151"/>
    </location>
</feature>
<evidence type="ECO:0000259" key="12">
    <source>
        <dbReference type="PROSITE" id="PS50888"/>
    </source>
</evidence>
<dbReference type="InterPro" id="IPR050359">
    <property type="entry name" value="bHLH_transcription_factors"/>
</dbReference>
<evidence type="ECO:0000313" key="13">
    <source>
        <dbReference type="EMBL" id="KAG2462438.1"/>
    </source>
</evidence>
<protein>
    <submittedName>
        <fullName evidence="13">ATOH7 protein</fullName>
    </submittedName>
</protein>
<dbReference type="CDD" id="cd19714">
    <property type="entry name" value="bHLH_TS_ATOH7"/>
    <property type="match status" value="1"/>
</dbReference>
<evidence type="ECO:0000256" key="6">
    <source>
        <dbReference type="ARBA" id="ARBA00022902"/>
    </source>
</evidence>
<dbReference type="Pfam" id="PF00010">
    <property type="entry name" value="HLH"/>
    <property type="match status" value="1"/>
</dbReference>
<dbReference type="PANTHER" id="PTHR19290">
    <property type="entry name" value="BASIC HELIX-LOOP-HELIX PROTEIN NEUROGENIN-RELATED"/>
    <property type="match status" value="1"/>
</dbReference>
<dbReference type="AlphaFoldDB" id="A0A8X7X4S7"/>
<dbReference type="GO" id="GO:0070888">
    <property type="term" value="F:E-box binding"/>
    <property type="evidence" value="ECO:0007669"/>
    <property type="project" value="TreeGrafter"/>
</dbReference>
<dbReference type="InterPro" id="IPR036638">
    <property type="entry name" value="HLH_DNA-bd_sf"/>
</dbReference>
<feature type="non-terminal residue" evidence="13">
    <location>
        <position position="1"/>
    </location>
</feature>
<dbReference type="GO" id="GO:0043204">
    <property type="term" value="C:perikaryon"/>
    <property type="evidence" value="ECO:0007669"/>
    <property type="project" value="UniProtKB-SubCell"/>
</dbReference>
<keyword evidence="10" id="KW-0539">Nucleus</keyword>
<dbReference type="Gene3D" id="4.10.280.10">
    <property type="entry name" value="Helix-loop-helix DNA-binding domain"/>
    <property type="match status" value="1"/>
</dbReference>
<keyword evidence="8" id="KW-0238">DNA-binding</keyword>